<dbReference type="AlphaFoldDB" id="A0A8H6HT04"/>
<dbReference type="GO" id="GO:0005524">
    <property type="term" value="F:ATP binding"/>
    <property type="evidence" value="ECO:0007669"/>
    <property type="project" value="UniProtKB-KW"/>
</dbReference>
<dbReference type="InterPro" id="IPR000719">
    <property type="entry name" value="Prot_kinase_dom"/>
</dbReference>
<dbReference type="GO" id="GO:0004674">
    <property type="term" value="F:protein serine/threonine kinase activity"/>
    <property type="evidence" value="ECO:0007669"/>
    <property type="project" value="TreeGrafter"/>
</dbReference>
<name>A0A8H6HT04_9AGAR</name>
<dbReference type="SUPFAM" id="SSF56112">
    <property type="entry name" value="Protein kinase-like (PK-like)"/>
    <property type="match status" value="1"/>
</dbReference>
<keyword evidence="3 6" id="KW-0418">Kinase</keyword>
<dbReference type="InterPro" id="IPR001245">
    <property type="entry name" value="Ser-Thr/Tyr_kinase_cat_dom"/>
</dbReference>
<gene>
    <name evidence="6" type="ORF">DFP72DRAFT_448088</name>
</gene>
<accession>A0A8H6HT04</accession>
<keyword evidence="2" id="KW-0547">Nucleotide-binding</keyword>
<dbReference type="PROSITE" id="PS00108">
    <property type="entry name" value="PROTEIN_KINASE_ST"/>
    <property type="match status" value="1"/>
</dbReference>
<evidence type="ECO:0000256" key="4">
    <source>
        <dbReference type="ARBA" id="ARBA00022840"/>
    </source>
</evidence>
<evidence type="ECO:0000256" key="2">
    <source>
        <dbReference type="ARBA" id="ARBA00022741"/>
    </source>
</evidence>
<evidence type="ECO:0000256" key="3">
    <source>
        <dbReference type="ARBA" id="ARBA00022777"/>
    </source>
</evidence>
<evidence type="ECO:0000313" key="6">
    <source>
        <dbReference type="EMBL" id="KAF6752649.1"/>
    </source>
</evidence>
<dbReference type="PANTHER" id="PTHR44329:SF288">
    <property type="entry name" value="MITOGEN-ACTIVATED PROTEIN KINASE KINASE KINASE 20"/>
    <property type="match status" value="1"/>
</dbReference>
<proteinExistence type="predicted"/>
<dbReference type="PANTHER" id="PTHR44329">
    <property type="entry name" value="SERINE/THREONINE-PROTEIN KINASE TNNI3K-RELATED"/>
    <property type="match status" value="1"/>
</dbReference>
<evidence type="ECO:0000259" key="5">
    <source>
        <dbReference type="PROSITE" id="PS50011"/>
    </source>
</evidence>
<evidence type="ECO:0000256" key="1">
    <source>
        <dbReference type="ARBA" id="ARBA00022679"/>
    </source>
</evidence>
<dbReference type="OrthoDB" id="5966500at2759"/>
<dbReference type="Gene3D" id="1.10.510.10">
    <property type="entry name" value="Transferase(Phosphotransferase) domain 1"/>
    <property type="match status" value="1"/>
</dbReference>
<dbReference type="InterPro" id="IPR008271">
    <property type="entry name" value="Ser/Thr_kinase_AS"/>
</dbReference>
<evidence type="ECO:0000313" key="7">
    <source>
        <dbReference type="Proteomes" id="UP000521943"/>
    </source>
</evidence>
<keyword evidence="1" id="KW-0808">Transferase</keyword>
<dbReference type="PROSITE" id="PS50011">
    <property type="entry name" value="PROTEIN_KINASE_DOM"/>
    <property type="match status" value="1"/>
</dbReference>
<comment type="caution">
    <text evidence="6">The sequence shown here is derived from an EMBL/GenBank/DDBJ whole genome shotgun (WGS) entry which is preliminary data.</text>
</comment>
<keyword evidence="7" id="KW-1185">Reference proteome</keyword>
<protein>
    <submittedName>
        <fullName evidence="6">Kinase-like domain-containing protein</fullName>
    </submittedName>
</protein>
<dbReference type="SMART" id="SM00220">
    <property type="entry name" value="S_TKc"/>
    <property type="match status" value="1"/>
</dbReference>
<dbReference type="InterPro" id="IPR011009">
    <property type="entry name" value="Kinase-like_dom_sf"/>
</dbReference>
<feature type="domain" description="Protein kinase" evidence="5">
    <location>
        <begin position="27"/>
        <end position="304"/>
    </location>
</feature>
<dbReference type="InterPro" id="IPR051681">
    <property type="entry name" value="Ser/Thr_Kinases-Pseudokinases"/>
</dbReference>
<dbReference type="EMBL" id="JACGCI010000043">
    <property type="protein sequence ID" value="KAF6752649.1"/>
    <property type="molecule type" value="Genomic_DNA"/>
</dbReference>
<dbReference type="Proteomes" id="UP000521943">
    <property type="component" value="Unassembled WGS sequence"/>
</dbReference>
<organism evidence="6 7">
    <name type="scientific">Ephemerocybe angulata</name>
    <dbReference type="NCBI Taxonomy" id="980116"/>
    <lineage>
        <taxon>Eukaryota</taxon>
        <taxon>Fungi</taxon>
        <taxon>Dikarya</taxon>
        <taxon>Basidiomycota</taxon>
        <taxon>Agaricomycotina</taxon>
        <taxon>Agaricomycetes</taxon>
        <taxon>Agaricomycetidae</taxon>
        <taxon>Agaricales</taxon>
        <taxon>Agaricineae</taxon>
        <taxon>Psathyrellaceae</taxon>
        <taxon>Ephemerocybe</taxon>
    </lineage>
</organism>
<dbReference type="Pfam" id="PF07714">
    <property type="entry name" value="PK_Tyr_Ser-Thr"/>
    <property type="match status" value="1"/>
</dbReference>
<reference evidence="6 7" key="1">
    <citation type="submission" date="2020-07" db="EMBL/GenBank/DDBJ databases">
        <title>Comparative genomics of pyrophilous fungi reveals a link between fire events and developmental genes.</title>
        <authorList>
            <consortium name="DOE Joint Genome Institute"/>
            <person name="Steindorff A.S."/>
            <person name="Carver A."/>
            <person name="Calhoun S."/>
            <person name="Stillman K."/>
            <person name="Liu H."/>
            <person name="Lipzen A."/>
            <person name="Pangilinan J."/>
            <person name="Labutti K."/>
            <person name="Bruns T.D."/>
            <person name="Grigoriev I.V."/>
        </authorList>
    </citation>
    <scope>NUCLEOTIDE SEQUENCE [LARGE SCALE GENOMIC DNA]</scope>
    <source>
        <strain evidence="6 7">CBS 144469</strain>
    </source>
</reference>
<keyword evidence="4" id="KW-0067">ATP-binding</keyword>
<sequence length="304" mass="34149">MPSSSRSATTIPMAFDYFPILTNQITDISQHPVDSGGYSSIYQGRWVNPTTGRQERVAIKSLRAKGLNCDALSKLLTKRVLREAYTWDEITKTGHKNILPFLGLLIDLSIDPRCPALVGTYCTRKHVLRFLQTHPKPGTVKRLPIIIGIARGLQCLHNHNVIHGDLKAQNVLIGENEEPLLSDFGRSRIQDITGYTTDFACVYRYIAPELLAPSDGEMPKRSKAADIYAFALLAYEVLTGIEVYHEIKSEQAIIKHVMAKNRPAKIDPPTTESDMMWKTLEECWNTDQAARPDIDSLLSRLESM</sequence>